<evidence type="ECO:0000313" key="1">
    <source>
        <dbReference type="EMBL" id="KAJ9062109.1"/>
    </source>
</evidence>
<dbReference type="EC" id="2.7.1.67" evidence="1"/>
<keyword evidence="2" id="KW-1185">Reference proteome</keyword>
<evidence type="ECO:0000313" key="2">
    <source>
        <dbReference type="Proteomes" id="UP001165960"/>
    </source>
</evidence>
<keyword evidence="1" id="KW-0808">Transferase</keyword>
<organism evidence="1 2">
    <name type="scientific">Entomophthora muscae</name>
    <dbReference type="NCBI Taxonomy" id="34485"/>
    <lineage>
        <taxon>Eukaryota</taxon>
        <taxon>Fungi</taxon>
        <taxon>Fungi incertae sedis</taxon>
        <taxon>Zoopagomycota</taxon>
        <taxon>Entomophthoromycotina</taxon>
        <taxon>Entomophthoromycetes</taxon>
        <taxon>Entomophthorales</taxon>
        <taxon>Entomophthoraceae</taxon>
        <taxon>Entomophthora</taxon>
    </lineage>
</organism>
<dbReference type="Proteomes" id="UP001165960">
    <property type="component" value="Unassembled WGS sequence"/>
</dbReference>
<accession>A0ACC2SI94</accession>
<protein>
    <submittedName>
        <fullName evidence="1">Phosphatidylinositol 4-kinase pik1alpha (PI4-kinase)(PtdIns-4-kinase)</fullName>
        <ecNumber evidence="1">2.7.1.67</ecNumber>
    </submittedName>
</protein>
<proteinExistence type="predicted"/>
<name>A0ACC2SI94_9FUNG</name>
<gene>
    <name evidence="1" type="primary">PIK1_1</name>
    <name evidence="1" type="ORF">DSO57_1014179</name>
</gene>
<reference evidence="1" key="1">
    <citation type="submission" date="2022-04" db="EMBL/GenBank/DDBJ databases">
        <title>Genome of the entomopathogenic fungus Entomophthora muscae.</title>
        <authorList>
            <person name="Elya C."/>
            <person name="Lovett B.R."/>
            <person name="Lee E."/>
            <person name="Macias A.M."/>
            <person name="Hajek A.E."/>
            <person name="De Bivort B.L."/>
            <person name="Kasson M.T."/>
            <person name="De Fine Licht H.H."/>
            <person name="Stajich J.E."/>
        </authorList>
    </citation>
    <scope>NUCLEOTIDE SEQUENCE</scope>
    <source>
        <strain evidence="1">Berkeley</strain>
    </source>
</reference>
<comment type="caution">
    <text evidence="1">The sequence shown here is derived from an EMBL/GenBank/DDBJ whole genome shotgun (WGS) entry which is preliminary data.</text>
</comment>
<sequence length="870" mass="97250">MASHSLLLRLFNSEFFNPWFAVSYLHRYPDNIGIQHYLCHRLKQFPPSELQFFLPQLCHFLITKPNSIAVQLLILELSQSSTHFAIQTYWYFQAYYADIASTPLHRATEICRRILKKCQLLLFQDQALVSRQLTQPAQDHVAITQVRENVAPSLVGMAAILAGFASPFLAQIPARMAIAEGSKPIAPPPPARTHLQPDANDRRPSSARLSVSPDPVPNRRKSAEVGEPKRSSYQPVESSTDPPSPGELDSGILVDLASPSLEELRNGQAFSFFQYLSKTQQFEDFSELGGDEKTPDAEENAADSDSSEVLQPRRCLSKGHFFHSEIQFVLTLMSISNRLCLVPKASRQSSLQAELALLNHNLPADICIPLWCEATPENPSHHKLVRISPKDAVVLNSADRVPYLIFVEVLMDEKGTAVEQAEEQKLPVSIPSSYAASGALADAFSDHLVSPSAQNQLYFQSVMSRRTSSACDEYAESMRTAAVMLAQLTIDRGAAPSPTTAKANNYRVGAKEAIRERIITEMAALEESRLAKMKRQGLGSALQGSGGEDQGGERVNEQELLQTVSHKEDPSAAVFREDWEAKQKRIQAASPFGDRPSWRLLPLIVKTGADLRQEQFALQLIREMERIWKEAGIGIWVQRFNIMVTSNDSGFVEMVRNTISVHSLKKDAYTRGINTKGVMYSLYDHFVREFGDPSSERFMAAQDNFLRSLAGYSIISYILQLKDRHNGNILVDTNGHLVHIDFGFMLSNSPGSVGFEMAPFKMTQEYLDILGGANSTKFHEFRDLMKQGFLAVRKYAENLLLLVEIMQKDSKLPCFSGGGPSSITSLKERFHLGLMESQCEEMVDKLILSSSCNVFTRLYDTFQYYSNGIL</sequence>
<dbReference type="EMBL" id="QTSX02005024">
    <property type="protein sequence ID" value="KAJ9062109.1"/>
    <property type="molecule type" value="Genomic_DNA"/>
</dbReference>